<dbReference type="EMBL" id="JAGPXC010000002">
    <property type="protein sequence ID" value="KAH6657716.1"/>
    <property type="molecule type" value="Genomic_DNA"/>
</dbReference>
<dbReference type="AlphaFoldDB" id="A0A9P8USY0"/>
<gene>
    <name evidence="1" type="ORF">BKA67DRAFT_532909</name>
</gene>
<accession>A0A9P8USY0</accession>
<proteinExistence type="predicted"/>
<dbReference type="GeneID" id="70128506"/>
<keyword evidence="2" id="KW-1185">Reference proteome</keyword>
<name>A0A9P8USY0_9PEZI</name>
<evidence type="ECO:0000313" key="1">
    <source>
        <dbReference type="EMBL" id="KAH6657716.1"/>
    </source>
</evidence>
<dbReference type="Proteomes" id="UP000758603">
    <property type="component" value="Unassembled WGS sequence"/>
</dbReference>
<organism evidence="1 2">
    <name type="scientific">Truncatella angustata</name>
    <dbReference type="NCBI Taxonomy" id="152316"/>
    <lineage>
        <taxon>Eukaryota</taxon>
        <taxon>Fungi</taxon>
        <taxon>Dikarya</taxon>
        <taxon>Ascomycota</taxon>
        <taxon>Pezizomycotina</taxon>
        <taxon>Sordariomycetes</taxon>
        <taxon>Xylariomycetidae</taxon>
        <taxon>Amphisphaeriales</taxon>
        <taxon>Sporocadaceae</taxon>
        <taxon>Truncatella</taxon>
    </lineage>
</organism>
<dbReference type="RefSeq" id="XP_045961950.1">
    <property type="nucleotide sequence ID" value="XM_046099614.1"/>
</dbReference>
<dbReference type="OrthoDB" id="4725452at2759"/>
<evidence type="ECO:0000313" key="2">
    <source>
        <dbReference type="Proteomes" id="UP000758603"/>
    </source>
</evidence>
<sequence length="274" mass="32252">MPSIVRSPSRLSTLPRELRVKIIASVTSSDEIPRAWFQYRLVSKSFKDDVEDAFRTAFLKRLVVYYPLYHLELGLVCLELSFEKISGDRVVFSRVGNEEDKLIPYYEGKSEEWSTLRRRHWERTLPQSAPGQAGHFVILDSSIIIDSELPALEVNYRKLEILFQWKQIWNNFCGELQYISGRLPRETNDCLPSDNHHGNPHAWDYLVARRARWERTLEENCGMHWSPMHEYVLECMIGCLAAKCTLTKYMSRAQLIKRLRYREEHTDRRAADQV</sequence>
<reference evidence="1" key="1">
    <citation type="journal article" date="2021" name="Nat. Commun.">
        <title>Genetic determinants of endophytism in the Arabidopsis root mycobiome.</title>
        <authorList>
            <person name="Mesny F."/>
            <person name="Miyauchi S."/>
            <person name="Thiergart T."/>
            <person name="Pickel B."/>
            <person name="Atanasova L."/>
            <person name="Karlsson M."/>
            <person name="Huettel B."/>
            <person name="Barry K.W."/>
            <person name="Haridas S."/>
            <person name="Chen C."/>
            <person name="Bauer D."/>
            <person name="Andreopoulos W."/>
            <person name="Pangilinan J."/>
            <person name="LaButti K."/>
            <person name="Riley R."/>
            <person name="Lipzen A."/>
            <person name="Clum A."/>
            <person name="Drula E."/>
            <person name="Henrissat B."/>
            <person name="Kohler A."/>
            <person name="Grigoriev I.V."/>
            <person name="Martin F.M."/>
            <person name="Hacquard S."/>
        </authorList>
    </citation>
    <scope>NUCLEOTIDE SEQUENCE</scope>
    <source>
        <strain evidence="1">MPI-SDFR-AT-0073</strain>
    </source>
</reference>
<comment type="caution">
    <text evidence="1">The sequence shown here is derived from an EMBL/GenBank/DDBJ whole genome shotgun (WGS) entry which is preliminary data.</text>
</comment>
<protein>
    <submittedName>
        <fullName evidence="1">Uncharacterized protein</fullName>
    </submittedName>
</protein>